<feature type="domain" description="Histidine kinase" evidence="9">
    <location>
        <begin position="414"/>
        <end position="624"/>
    </location>
</feature>
<dbReference type="PROSITE" id="PS50109">
    <property type="entry name" value="HIS_KIN"/>
    <property type="match status" value="1"/>
</dbReference>
<evidence type="ECO:0000256" key="6">
    <source>
        <dbReference type="ARBA" id="ARBA00023012"/>
    </source>
</evidence>
<accession>A0A0F5JFJ0</accession>
<evidence type="ECO:0000313" key="11">
    <source>
        <dbReference type="Proteomes" id="UP000033047"/>
    </source>
</evidence>
<evidence type="ECO:0000256" key="8">
    <source>
        <dbReference type="SAM" id="Phobius"/>
    </source>
</evidence>
<evidence type="ECO:0000256" key="4">
    <source>
        <dbReference type="ARBA" id="ARBA00022679"/>
    </source>
</evidence>
<organism evidence="10 11">
    <name type="scientific">Parabacteroides goldsteinii DSM 19448 = WAL 12034</name>
    <dbReference type="NCBI Taxonomy" id="927665"/>
    <lineage>
        <taxon>Bacteria</taxon>
        <taxon>Pseudomonadati</taxon>
        <taxon>Bacteroidota</taxon>
        <taxon>Bacteroidia</taxon>
        <taxon>Bacteroidales</taxon>
        <taxon>Tannerellaceae</taxon>
        <taxon>Parabacteroides</taxon>
    </lineage>
</organism>
<comment type="catalytic activity">
    <reaction evidence="1">
        <text>ATP + protein L-histidine = ADP + protein N-phospho-L-histidine.</text>
        <dbReference type="EC" id="2.7.13.3"/>
    </reaction>
</comment>
<dbReference type="FunFam" id="3.30.565.10:FF:000006">
    <property type="entry name" value="Sensor histidine kinase WalK"/>
    <property type="match status" value="1"/>
</dbReference>
<dbReference type="InterPro" id="IPR050736">
    <property type="entry name" value="Sensor_HK_Regulatory"/>
</dbReference>
<dbReference type="SUPFAM" id="SSF47384">
    <property type="entry name" value="Homodimeric domain of signal transducing histidine kinase"/>
    <property type="match status" value="1"/>
</dbReference>
<dbReference type="PANTHER" id="PTHR43711">
    <property type="entry name" value="TWO-COMPONENT HISTIDINE KINASE"/>
    <property type="match status" value="1"/>
</dbReference>
<keyword evidence="6" id="KW-0902">Two-component regulatory system</keyword>
<evidence type="ECO:0000256" key="7">
    <source>
        <dbReference type="ARBA" id="ARBA00023136"/>
    </source>
</evidence>
<protein>
    <recommendedName>
        <fullName evidence="2">histidine kinase</fullName>
        <ecNumber evidence="2">2.7.13.3</ecNumber>
    </recommendedName>
</protein>
<keyword evidence="5" id="KW-0418">Kinase</keyword>
<sequence length="636" mass="73025">MKRLFFILSLILLIDRSMYALPDDKDGYILVIHSINFNEVWTQGIYEAINKTFTQEHITVLGEELSIPAIKDTTDVNEKLEILRNKYPTPPKVVVCIGDPAWLLCRPLFDNEWKNVPSIICHSQELVPIKIEYLLKRDLETIEHMALTEDEIKGYNTTRLIQPLFVKETIETIKKLQPELKKIIFICDNRYISLYTKQELSKTIQANYPELKLEVLSTPALSTENLLDSLSIYDQKAGIIYYSWFVFKSSKENHYLIDNMQKMTNSFSLPPVYLLADLNIETGNFAGGHYISENDFSESVITTVRLIWQGTAARDIQTHIGGEPHTYLNYQHLLNHGIEPSRFPPNAIYYQQPPTFFQKYKIHLFSAFAIIILLATIAVLRFRLYIQKLKQEDERREKEKAEEANRLKSAFLANMSHEIRTPLNAIVGFSNLIAHSESPEDTAEFCNIIETNNELLLQLVNDILDLSKIEAGQLDFTFSNINVSSLFTTLAQTFKSRTKEEVTLECSTPVHPCFIYSEKTRLTQVITNFLTNACKFTFRGTIRMGYEEIEGGLRFYVSDTGKGISKENLPHVFERFAKFDNFIQGTGLGLSICLTIVKRLNGEIGVESEEGKGSTFWFTIPCEVHHKDIVISESRQ</sequence>
<evidence type="ECO:0000256" key="1">
    <source>
        <dbReference type="ARBA" id="ARBA00000085"/>
    </source>
</evidence>
<reference evidence="10 11" key="1">
    <citation type="submission" date="2013-04" db="EMBL/GenBank/DDBJ databases">
        <title>The Genome Sequence of Parabacteroides goldsteinii DSM 19448.</title>
        <authorList>
            <consortium name="The Broad Institute Genomics Platform"/>
            <person name="Earl A."/>
            <person name="Ward D."/>
            <person name="Feldgarden M."/>
            <person name="Gevers D."/>
            <person name="Martens E."/>
            <person name="Sakamoto M."/>
            <person name="Benno Y."/>
            <person name="Song Y."/>
            <person name="Liu C."/>
            <person name="Lee J."/>
            <person name="Bolanos M."/>
            <person name="Vaisanen M.L."/>
            <person name="Finegold S.M."/>
            <person name="Walker B."/>
            <person name="Young S."/>
            <person name="Zeng Q."/>
            <person name="Gargeya S."/>
            <person name="Fitzgerald M."/>
            <person name="Haas B."/>
            <person name="Abouelleil A."/>
            <person name="Allen A.W."/>
            <person name="Alvarado L."/>
            <person name="Arachchi H.M."/>
            <person name="Berlin A.M."/>
            <person name="Chapman S.B."/>
            <person name="Gainer-Dewar J."/>
            <person name="Goldberg J."/>
            <person name="Griggs A."/>
            <person name="Gujja S."/>
            <person name="Hansen M."/>
            <person name="Howarth C."/>
            <person name="Imamovic A."/>
            <person name="Ireland A."/>
            <person name="Larimer J."/>
            <person name="McCowan C."/>
            <person name="Murphy C."/>
            <person name="Pearson M."/>
            <person name="Poon T.W."/>
            <person name="Priest M."/>
            <person name="Roberts A."/>
            <person name="Saif S."/>
            <person name="Shea T."/>
            <person name="Sisk P."/>
            <person name="Sykes S."/>
            <person name="Wortman J."/>
            <person name="Nusbaum C."/>
            <person name="Birren B."/>
        </authorList>
    </citation>
    <scope>NUCLEOTIDE SEQUENCE [LARGE SCALE GENOMIC DNA]</scope>
    <source>
        <strain evidence="10 11">DSM 19448</strain>
    </source>
</reference>
<dbReference type="SMART" id="SM00388">
    <property type="entry name" value="HisKA"/>
    <property type="match status" value="1"/>
</dbReference>
<feature type="transmembrane region" description="Helical" evidence="8">
    <location>
        <begin position="362"/>
        <end position="386"/>
    </location>
</feature>
<dbReference type="STRING" id="927665.HMPREF1535_02216"/>
<dbReference type="EC" id="2.7.13.3" evidence="2"/>
<dbReference type="Pfam" id="PF02518">
    <property type="entry name" value="HATPase_c"/>
    <property type="match status" value="1"/>
</dbReference>
<dbReference type="Pfam" id="PF00512">
    <property type="entry name" value="HisKA"/>
    <property type="match status" value="1"/>
</dbReference>
<gene>
    <name evidence="10" type="ORF">HMPREF1535_02216</name>
</gene>
<dbReference type="CDD" id="cd00082">
    <property type="entry name" value="HisKA"/>
    <property type="match status" value="1"/>
</dbReference>
<dbReference type="EMBL" id="AQHV01000011">
    <property type="protein sequence ID" value="KKB56242.1"/>
    <property type="molecule type" value="Genomic_DNA"/>
</dbReference>
<dbReference type="SUPFAM" id="SSF55874">
    <property type="entry name" value="ATPase domain of HSP90 chaperone/DNA topoisomerase II/histidine kinase"/>
    <property type="match status" value="1"/>
</dbReference>
<evidence type="ECO:0000256" key="3">
    <source>
        <dbReference type="ARBA" id="ARBA00022553"/>
    </source>
</evidence>
<dbReference type="PATRIC" id="fig|927665.4.peg.2276"/>
<evidence type="ECO:0000256" key="2">
    <source>
        <dbReference type="ARBA" id="ARBA00012438"/>
    </source>
</evidence>
<dbReference type="InterPro" id="IPR003661">
    <property type="entry name" value="HisK_dim/P_dom"/>
</dbReference>
<dbReference type="InterPro" id="IPR003594">
    <property type="entry name" value="HATPase_dom"/>
</dbReference>
<dbReference type="Gene3D" id="1.10.287.130">
    <property type="match status" value="1"/>
</dbReference>
<keyword evidence="7 8" id="KW-0472">Membrane</keyword>
<keyword evidence="8" id="KW-0812">Transmembrane</keyword>
<dbReference type="Proteomes" id="UP000033047">
    <property type="component" value="Unassembled WGS sequence"/>
</dbReference>
<comment type="caution">
    <text evidence="10">The sequence shown here is derived from an EMBL/GenBank/DDBJ whole genome shotgun (WGS) entry which is preliminary data.</text>
</comment>
<proteinExistence type="predicted"/>
<name>A0A0F5JFJ0_9BACT</name>
<dbReference type="Gene3D" id="3.30.565.10">
    <property type="entry name" value="Histidine kinase-like ATPase, C-terminal domain"/>
    <property type="match status" value="1"/>
</dbReference>
<dbReference type="InterPro" id="IPR004358">
    <property type="entry name" value="Sig_transdc_His_kin-like_C"/>
</dbReference>
<dbReference type="SMART" id="SM00387">
    <property type="entry name" value="HATPase_c"/>
    <property type="match status" value="1"/>
</dbReference>
<evidence type="ECO:0000313" key="10">
    <source>
        <dbReference type="EMBL" id="KKB56242.1"/>
    </source>
</evidence>
<dbReference type="PRINTS" id="PR00344">
    <property type="entry name" value="BCTRLSENSOR"/>
</dbReference>
<dbReference type="FunFam" id="1.10.287.130:FF:000001">
    <property type="entry name" value="Two-component sensor histidine kinase"/>
    <property type="match status" value="1"/>
</dbReference>
<dbReference type="HOGENOM" id="CLU_000445_38_2_10"/>
<dbReference type="RefSeq" id="WP_046146107.1">
    <property type="nucleotide sequence ID" value="NZ_KQ033912.1"/>
</dbReference>
<keyword evidence="4" id="KW-0808">Transferase</keyword>
<dbReference type="PANTHER" id="PTHR43711:SF31">
    <property type="entry name" value="HISTIDINE KINASE"/>
    <property type="match status" value="1"/>
</dbReference>
<evidence type="ECO:0000256" key="5">
    <source>
        <dbReference type="ARBA" id="ARBA00022777"/>
    </source>
</evidence>
<dbReference type="AlphaFoldDB" id="A0A0F5JFJ0"/>
<dbReference type="InterPro" id="IPR036890">
    <property type="entry name" value="HATPase_C_sf"/>
</dbReference>
<keyword evidence="8" id="KW-1133">Transmembrane helix</keyword>
<dbReference type="GO" id="GO:0000155">
    <property type="term" value="F:phosphorelay sensor kinase activity"/>
    <property type="evidence" value="ECO:0007669"/>
    <property type="project" value="InterPro"/>
</dbReference>
<keyword evidence="3" id="KW-0597">Phosphoprotein</keyword>
<evidence type="ECO:0000259" key="9">
    <source>
        <dbReference type="PROSITE" id="PS50109"/>
    </source>
</evidence>
<dbReference type="InterPro" id="IPR036097">
    <property type="entry name" value="HisK_dim/P_sf"/>
</dbReference>
<dbReference type="InterPro" id="IPR005467">
    <property type="entry name" value="His_kinase_dom"/>
</dbReference>